<dbReference type="RefSeq" id="WP_013011938.1">
    <property type="nucleotide sequence ID" value="NC_013943.1"/>
</dbReference>
<evidence type="ECO:0000313" key="2">
    <source>
        <dbReference type="Proteomes" id="UP000002012"/>
    </source>
</evidence>
<dbReference type="Proteomes" id="UP000002012">
    <property type="component" value="Chromosome"/>
</dbReference>
<dbReference type="EMBL" id="CP001968">
    <property type="protein sequence ID" value="ADD69444.1"/>
    <property type="molecule type" value="Genomic_DNA"/>
</dbReference>
<dbReference type="AlphaFoldDB" id="D4H588"/>
<organism evidence="1 2">
    <name type="scientific">Denitrovibrio acetiphilus (strain DSM 12809 / NBRC 114555 / N2460)</name>
    <dbReference type="NCBI Taxonomy" id="522772"/>
    <lineage>
        <taxon>Bacteria</taxon>
        <taxon>Pseudomonadati</taxon>
        <taxon>Deferribacterota</taxon>
        <taxon>Deferribacteres</taxon>
        <taxon>Deferribacterales</taxon>
        <taxon>Geovibrionaceae</taxon>
        <taxon>Denitrovibrio</taxon>
    </lineage>
</organism>
<gene>
    <name evidence="1" type="ordered locus">Dacet_2689</name>
</gene>
<keyword evidence="2" id="KW-1185">Reference proteome</keyword>
<dbReference type="OrthoDB" id="6912764at2"/>
<dbReference type="HOGENOM" id="CLU_666862_0_0_0"/>
<sequence>MKDLKLLKSLTDENRVAWVGDNPVFNFYALNILSSSNLRVAPSMHGQFSSVWLYEHRISDFQAWKVLLDESIRLLDKEGTLVIRMEENPNVNMMNLKKFFFRNALIEKAEIVYENAIKLGHHRPLIKYEHEVTLVIKIKRANPEIYHDKKWTFTVLTQGTKVDNVVGFCESIRSNELNHSEILICGPENTAYEPYDVKYLGKEYDTAYANISEKKNDLIAAASNQNLMIVHDRYILKDDFFTGFEDYGYDYDFITIRQHYESGALFPSYLMLENRLWWSKIIYSYDENTFNDGVFLNGGLLIIKKATAEKCRFNSLIYWDQGEDVELASYMIDNSVIPRLNYFSSAMTLGINDSYTSTFVPFEEYQADNTCQVHIAPTYSTFKQRLVNKAIGLLKRVMPASMKAAIKRGLGL</sequence>
<dbReference type="STRING" id="522772.Dacet_2689"/>
<accession>D4H588</accession>
<dbReference type="PaxDb" id="522772-Dacet_2689"/>
<reference evidence="1 2" key="1">
    <citation type="journal article" date="2010" name="Stand. Genomic Sci.">
        <title>Complete genome sequence of Denitrovibrio acetiphilus type strain (N2460).</title>
        <authorList>
            <person name="Kiss H."/>
            <person name="Lang E."/>
            <person name="Lapidus A."/>
            <person name="Copeland A."/>
            <person name="Nolan M."/>
            <person name="Glavina Del Rio T."/>
            <person name="Chen F."/>
            <person name="Lucas S."/>
            <person name="Tice H."/>
            <person name="Cheng J.F."/>
            <person name="Han C."/>
            <person name="Goodwin L."/>
            <person name="Pitluck S."/>
            <person name="Liolios K."/>
            <person name="Pati A."/>
            <person name="Ivanova N."/>
            <person name="Mavromatis K."/>
            <person name="Chen A."/>
            <person name="Palaniappan K."/>
            <person name="Land M."/>
            <person name="Hauser L."/>
            <person name="Chang Y.J."/>
            <person name="Jeffries C.D."/>
            <person name="Detter J.C."/>
            <person name="Brettin T."/>
            <person name="Spring S."/>
            <person name="Rohde M."/>
            <person name="Goker M."/>
            <person name="Woyke T."/>
            <person name="Bristow J."/>
            <person name="Eisen J.A."/>
            <person name="Markowitz V."/>
            <person name="Hugenholtz P."/>
            <person name="Kyrpides N.C."/>
            <person name="Klenk H.P."/>
        </authorList>
    </citation>
    <scope>NUCLEOTIDE SEQUENCE [LARGE SCALE GENOMIC DNA]</scope>
    <source>
        <strain evidence="2">DSM 12809 / NBRC 114555 / N2460</strain>
    </source>
</reference>
<dbReference type="InParanoid" id="D4H588"/>
<protein>
    <submittedName>
        <fullName evidence="1">Uncharacterized protein</fullName>
    </submittedName>
</protein>
<name>D4H588_DENA2</name>
<proteinExistence type="predicted"/>
<evidence type="ECO:0000313" key="1">
    <source>
        <dbReference type="EMBL" id="ADD69444.1"/>
    </source>
</evidence>
<dbReference type="KEGG" id="dap:Dacet_2689"/>